<feature type="region of interest" description="Disordered" evidence="5">
    <location>
        <begin position="552"/>
        <end position="572"/>
    </location>
</feature>
<feature type="compositionally biased region" description="Acidic residues" evidence="5">
    <location>
        <begin position="563"/>
        <end position="572"/>
    </location>
</feature>
<feature type="transmembrane region" description="Helical" evidence="6">
    <location>
        <begin position="121"/>
        <end position="141"/>
    </location>
</feature>
<organism evidence="7">
    <name type="scientific">Petromyces alliaceus</name>
    <name type="common">Aspergillus alliaceus</name>
    <dbReference type="NCBI Taxonomy" id="209559"/>
    <lineage>
        <taxon>Eukaryota</taxon>
        <taxon>Fungi</taxon>
        <taxon>Dikarya</taxon>
        <taxon>Ascomycota</taxon>
        <taxon>Pezizomycotina</taxon>
        <taxon>Eurotiomycetes</taxon>
        <taxon>Eurotiomycetidae</taxon>
        <taxon>Eurotiales</taxon>
        <taxon>Aspergillaceae</taxon>
        <taxon>Aspergillus</taxon>
        <taxon>Aspergillus subgen. Circumdati</taxon>
    </lineage>
</organism>
<dbReference type="InterPro" id="IPR005828">
    <property type="entry name" value="MFS_sugar_transport-like"/>
</dbReference>
<keyword evidence="2 6" id="KW-0812">Transmembrane</keyword>
<keyword evidence="3 6" id="KW-1133">Transmembrane helix</keyword>
<reference evidence="7" key="1">
    <citation type="submission" date="2019-04" db="EMBL/GenBank/DDBJ databases">
        <title>Friends and foes A comparative genomics studyof 23 Aspergillus species from section Flavi.</title>
        <authorList>
            <consortium name="DOE Joint Genome Institute"/>
            <person name="Kjaerbolling I."/>
            <person name="Vesth T."/>
            <person name="Frisvad J.C."/>
            <person name="Nybo J.L."/>
            <person name="Theobald S."/>
            <person name="Kildgaard S."/>
            <person name="Isbrandt T."/>
            <person name="Kuo A."/>
            <person name="Sato A."/>
            <person name="Lyhne E.K."/>
            <person name="Kogle M.E."/>
            <person name="Wiebenga A."/>
            <person name="Kun R.S."/>
            <person name="Lubbers R.J."/>
            <person name="Makela M.R."/>
            <person name="Barry K."/>
            <person name="Chovatia M."/>
            <person name="Clum A."/>
            <person name="Daum C."/>
            <person name="Haridas S."/>
            <person name="He G."/>
            <person name="LaButti K."/>
            <person name="Lipzen A."/>
            <person name="Mondo S."/>
            <person name="Riley R."/>
            <person name="Salamov A."/>
            <person name="Simmons B.A."/>
            <person name="Magnuson J.K."/>
            <person name="Henrissat B."/>
            <person name="Mortensen U.H."/>
            <person name="Larsen T.O."/>
            <person name="Devries R.P."/>
            <person name="Grigoriev I.V."/>
            <person name="Machida M."/>
            <person name="Baker S.E."/>
            <person name="Andersen M.R."/>
        </authorList>
    </citation>
    <scope>NUCLEOTIDE SEQUENCE [LARGE SCALE GENOMIC DNA]</scope>
    <source>
        <strain evidence="7">IBT 14317</strain>
    </source>
</reference>
<feature type="transmembrane region" description="Helical" evidence="6">
    <location>
        <begin position="478"/>
        <end position="497"/>
    </location>
</feature>
<dbReference type="InterPro" id="IPR036259">
    <property type="entry name" value="MFS_trans_sf"/>
</dbReference>
<evidence type="ECO:0000256" key="2">
    <source>
        <dbReference type="ARBA" id="ARBA00022692"/>
    </source>
</evidence>
<dbReference type="PANTHER" id="PTHR20772:SF4">
    <property type="entry name" value="HYPOTHETICAL AMINO ACID TRANSPORTER (EUROFUNG)"/>
    <property type="match status" value="1"/>
</dbReference>
<feature type="transmembrane region" description="Helical" evidence="6">
    <location>
        <begin position="401"/>
        <end position="421"/>
    </location>
</feature>
<accession>A0A5N7BSQ2</accession>
<dbReference type="GO" id="GO:0022857">
    <property type="term" value="F:transmembrane transporter activity"/>
    <property type="evidence" value="ECO:0007669"/>
    <property type="project" value="InterPro"/>
</dbReference>
<dbReference type="Proteomes" id="UP000326877">
    <property type="component" value="Unassembled WGS sequence"/>
</dbReference>
<feature type="transmembrane region" description="Helical" evidence="6">
    <location>
        <begin position="241"/>
        <end position="260"/>
    </location>
</feature>
<name>A0A5N7BSQ2_PETAA</name>
<feature type="transmembrane region" description="Helical" evidence="6">
    <location>
        <begin position="449"/>
        <end position="466"/>
    </location>
</feature>
<comment type="subcellular location">
    <subcellularLocation>
        <location evidence="1">Membrane</location>
    </subcellularLocation>
</comment>
<protein>
    <submittedName>
        <fullName evidence="7">Putative MFS transporter</fullName>
    </submittedName>
</protein>
<dbReference type="CDD" id="cd06174">
    <property type="entry name" value="MFS"/>
    <property type="match status" value="1"/>
</dbReference>
<feature type="transmembrane region" description="Helical" evidence="6">
    <location>
        <begin position="67"/>
        <end position="87"/>
    </location>
</feature>
<evidence type="ECO:0000256" key="3">
    <source>
        <dbReference type="ARBA" id="ARBA00022989"/>
    </source>
</evidence>
<dbReference type="Pfam" id="PF00083">
    <property type="entry name" value="Sugar_tr"/>
    <property type="match status" value="1"/>
</dbReference>
<dbReference type="PANTHER" id="PTHR20772">
    <property type="entry name" value="PROTEIN FMP42"/>
    <property type="match status" value="1"/>
</dbReference>
<dbReference type="AlphaFoldDB" id="A0A5N7BSQ2"/>
<dbReference type="GO" id="GO:0000329">
    <property type="term" value="C:fungal-type vacuole membrane"/>
    <property type="evidence" value="ECO:0007669"/>
    <property type="project" value="TreeGrafter"/>
</dbReference>
<feature type="transmembrane region" description="Helical" evidence="6">
    <location>
        <begin position="174"/>
        <end position="194"/>
    </location>
</feature>
<dbReference type="SUPFAM" id="SSF103473">
    <property type="entry name" value="MFS general substrate transporter"/>
    <property type="match status" value="1"/>
</dbReference>
<feature type="compositionally biased region" description="Basic and acidic residues" evidence="5">
    <location>
        <begin position="552"/>
        <end position="562"/>
    </location>
</feature>
<proteinExistence type="predicted"/>
<feature type="transmembrane region" description="Helical" evidence="6">
    <location>
        <begin position="517"/>
        <end position="540"/>
    </location>
</feature>
<keyword evidence="4 6" id="KW-0472">Membrane</keyword>
<feature type="transmembrane region" description="Helical" evidence="6">
    <location>
        <begin position="148"/>
        <end position="168"/>
    </location>
</feature>
<evidence type="ECO:0000313" key="7">
    <source>
        <dbReference type="EMBL" id="KAE8384557.1"/>
    </source>
</evidence>
<evidence type="ECO:0000256" key="6">
    <source>
        <dbReference type="SAM" id="Phobius"/>
    </source>
</evidence>
<feature type="transmembrane region" description="Helical" evidence="6">
    <location>
        <begin position="206"/>
        <end position="229"/>
    </location>
</feature>
<dbReference type="OrthoDB" id="330047at2759"/>
<evidence type="ECO:0000256" key="5">
    <source>
        <dbReference type="SAM" id="MobiDB-lite"/>
    </source>
</evidence>
<evidence type="ECO:0000256" key="4">
    <source>
        <dbReference type="ARBA" id="ARBA00023136"/>
    </source>
</evidence>
<evidence type="ECO:0000256" key="1">
    <source>
        <dbReference type="ARBA" id="ARBA00004370"/>
    </source>
</evidence>
<feature type="transmembrane region" description="Helical" evidence="6">
    <location>
        <begin position="359"/>
        <end position="381"/>
    </location>
</feature>
<dbReference type="InterPro" id="IPR052599">
    <property type="entry name" value="SLC43A_AATransporter"/>
</dbReference>
<gene>
    <name evidence="7" type="ORF">BDV23DRAFT_166599</name>
</gene>
<dbReference type="Gene3D" id="1.20.1250.20">
    <property type="entry name" value="MFS general substrate transporter like domains"/>
    <property type="match status" value="1"/>
</dbReference>
<sequence length="572" mass="64012">MSLVQRVSPIDGVDNVDAVDTESILSIPIRREISYDVLPPPPLQELLDAKHATPAYRVSTAKRLAQVIVTLLACWFASGIVFGFAALKPVMINEGVYRNLCTEEWPDGSNACRAQDLRLNLFFMVGSITANVSALPVGTILDRYGSRSCGLIGCAVLAVGSLLMAFSFSGRVDGYIAANFLLALGGTFVFLPSFRIANAFPKYNGTIVALVTGAFDASAAVYLFYRLAYEQDQEGFSPQRFFFAYLVVPALIFVAILTIMPAHDYQTTQQLQVKVEQVEDVTQDIHDSDDEIESNSELWQVRTDRARHRKDQLRKINQVFGDKTERKQRQEWEEERHEASRVWGVLHGLPAHEQVMTPWFILILLMTVLQMLRMNYFIATVRSQYEYMLHSGLQADRINEFFDVALPVGGVLFTPVIGLLLDNLSVPATLAMIVLLTTVTGILNSIPVVWTGYLTVILFVLLRPYYYSAMSDYATKVFGFATFGRVYGTIICFSGFVNFAQYGLDYLTHGPFRGNPIPINASLATAGLIIGVALVTFVYVAERRWREEKQAECDEERQRLIPEEDEAVSDDC</sequence>
<dbReference type="EMBL" id="ML735365">
    <property type="protein sequence ID" value="KAE8384557.1"/>
    <property type="molecule type" value="Genomic_DNA"/>
</dbReference>